<dbReference type="OrthoDB" id="5288404at2"/>
<evidence type="ECO:0000259" key="9">
    <source>
        <dbReference type="PROSITE" id="PS50929"/>
    </source>
</evidence>
<dbReference type="InterPro" id="IPR027417">
    <property type="entry name" value="P-loop_NTPase"/>
</dbReference>
<dbReference type="InterPro" id="IPR017871">
    <property type="entry name" value="ABC_transporter-like_CS"/>
</dbReference>
<evidence type="ECO:0000313" key="11">
    <source>
        <dbReference type="Proteomes" id="UP000315252"/>
    </source>
</evidence>
<feature type="transmembrane region" description="Helical" evidence="7">
    <location>
        <begin position="242"/>
        <end position="259"/>
    </location>
</feature>
<dbReference type="SUPFAM" id="SSF52540">
    <property type="entry name" value="P-loop containing nucleoside triphosphate hydrolases"/>
    <property type="match status" value="1"/>
</dbReference>
<protein>
    <submittedName>
        <fullName evidence="10">Type I secretion system permease/ATPase</fullName>
    </submittedName>
</protein>
<dbReference type="InterPro" id="IPR011527">
    <property type="entry name" value="ABC1_TM_dom"/>
</dbReference>
<name>A0A545TTH3_9PROT</name>
<dbReference type="InterPro" id="IPR003593">
    <property type="entry name" value="AAA+_ATPase"/>
</dbReference>
<evidence type="ECO:0000256" key="4">
    <source>
        <dbReference type="ARBA" id="ARBA00022840"/>
    </source>
</evidence>
<dbReference type="InterPro" id="IPR036640">
    <property type="entry name" value="ABC1_TM_sf"/>
</dbReference>
<dbReference type="GO" id="GO:0005524">
    <property type="term" value="F:ATP binding"/>
    <property type="evidence" value="ECO:0007669"/>
    <property type="project" value="UniProtKB-KW"/>
</dbReference>
<feature type="domain" description="ABC transmembrane type-1" evidence="9">
    <location>
        <begin position="16"/>
        <end position="292"/>
    </location>
</feature>
<keyword evidence="11" id="KW-1185">Reference proteome</keyword>
<dbReference type="InterPro" id="IPR010128">
    <property type="entry name" value="ATPase_T1SS_PrtD-like"/>
</dbReference>
<comment type="caution">
    <text evidence="10">The sequence shown here is derived from an EMBL/GenBank/DDBJ whole genome shotgun (WGS) entry which is preliminary data.</text>
</comment>
<feature type="transmembrane region" description="Helical" evidence="7">
    <location>
        <begin position="151"/>
        <end position="171"/>
    </location>
</feature>
<dbReference type="NCBIfam" id="TIGR01842">
    <property type="entry name" value="type_I_sec_PrtD"/>
    <property type="match status" value="1"/>
</dbReference>
<dbReference type="Pfam" id="PF00005">
    <property type="entry name" value="ABC_tran"/>
    <property type="match status" value="1"/>
</dbReference>
<dbReference type="PROSITE" id="PS50893">
    <property type="entry name" value="ABC_TRANSPORTER_2"/>
    <property type="match status" value="1"/>
</dbReference>
<dbReference type="PANTHER" id="PTHR24221">
    <property type="entry name" value="ATP-BINDING CASSETTE SUB-FAMILY B"/>
    <property type="match status" value="1"/>
</dbReference>
<evidence type="ECO:0000313" key="10">
    <source>
        <dbReference type="EMBL" id="TQV80515.1"/>
    </source>
</evidence>
<dbReference type="PROSITE" id="PS50929">
    <property type="entry name" value="ABC_TM1F"/>
    <property type="match status" value="1"/>
</dbReference>
<dbReference type="GO" id="GO:0030253">
    <property type="term" value="P:protein secretion by the type I secretion system"/>
    <property type="evidence" value="ECO:0007669"/>
    <property type="project" value="InterPro"/>
</dbReference>
<dbReference type="SUPFAM" id="SSF90123">
    <property type="entry name" value="ABC transporter transmembrane region"/>
    <property type="match status" value="1"/>
</dbReference>
<evidence type="ECO:0000256" key="2">
    <source>
        <dbReference type="ARBA" id="ARBA00022692"/>
    </source>
</evidence>
<dbReference type="GO" id="GO:0016887">
    <property type="term" value="F:ATP hydrolysis activity"/>
    <property type="evidence" value="ECO:0007669"/>
    <property type="project" value="InterPro"/>
</dbReference>
<keyword evidence="5 7" id="KW-1133">Transmembrane helix</keyword>
<reference evidence="10 11" key="1">
    <citation type="submission" date="2019-06" db="EMBL/GenBank/DDBJ databases">
        <title>Whole genome sequence for Rhodospirillaceae sp. R148.</title>
        <authorList>
            <person name="Wang G."/>
        </authorList>
    </citation>
    <scope>NUCLEOTIDE SEQUENCE [LARGE SCALE GENOMIC DNA]</scope>
    <source>
        <strain evidence="10 11">R148</strain>
    </source>
</reference>
<evidence type="ECO:0000256" key="5">
    <source>
        <dbReference type="ARBA" id="ARBA00022989"/>
    </source>
</evidence>
<dbReference type="Pfam" id="PF00664">
    <property type="entry name" value="ABC_membrane"/>
    <property type="match status" value="1"/>
</dbReference>
<gene>
    <name evidence="10" type="ORF">FKG95_10075</name>
</gene>
<dbReference type="GO" id="GO:0034040">
    <property type="term" value="F:ATPase-coupled lipid transmembrane transporter activity"/>
    <property type="evidence" value="ECO:0007669"/>
    <property type="project" value="TreeGrafter"/>
</dbReference>
<dbReference type="Gene3D" id="1.20.1560.10">
    <property type="entry name" value="ABC transporter type 1, transmembrane domain"/>
    <property type="match status" value="1"/>
</dbReference>
<dbReference type="EMBL" id="VHSH01000003">
    <property type="protein sequence ID" value="TQV80515.1"/>
    <property type="molecule type" value="Genomic_DNA"/>
</dbReference>
<evidence type="ECO:0000259" key="8">
    <source>
        <dbReference type="PROSITE" id="PS50893"/>
    </source>
</evidence>
<dbReference type="GO" id="GO:0005886">
    <property type="term" value="C:plasma membrane"/>
    <property type="evidence" value="ECO:0007669"/>
    <property type="project" value="UniProtKB-SubCell"/>
</dbReference>
<feature type="transmembrane region" description="Helical" evidence="7">
    <location>
        <begin position="12"/>
        <end position="32"/>
    </location>
</feature>
<dbReference type="RefSeq" id="WP_142896229.1">
    <property type="nucleotide sequence ID" value="NZ_ML660054.1"/>
</dbReference>
<accession>A0A545TTH3</accession>
<evidence type="ECO:0000256" key="7">
    <source>
        <dbReference type="SAM" id="Phobius"/>
    </source>
</evidence>
<dbReference type="Gene3D" id="3.40.50.300">
    <property type="entry name" value="P-loop containing nucleotide triphosphate hydrolases"/>
    <property type="match status" value="1"/>
</dbReference>
<dbReference type="Proteomes" id="UP000315252">
    <property type="component" value="Unassembled WGS sequence"/>
</dbReference>
<proteinExistence type="predicted"/>
<dbReference type="SMART" id="SM00382">
    <property type="entry name" value="AAA"/>
    <property type="match status" value="1"/>
</dbReference>
<dbReference type="GO" id="GO:0030256">
    <property type="term" value="C:type I protein secretion system complex"/>
    <property type="evidence" value="ECO:0007669"/>
    <property type="project" value="InterPro"/>
</dbReference>
<keyword evidence="2 7" id="KW-0812">Transmembrane</keyword>
<dbReference type="PROSITE" id="PS00211">
    <property type="entry name" value="ABC_TRANSPORTER_1"/>
    <property type="match status" value="1"/>
</dbReference>
<evidence type="ECO:0000256" key="6">
    <source>
        <dbReference type="ARBA" id="ARBA00023136"/>
    </source>
</evidence>
<dbReference type="PANTHER" id="PTHR24221:SF248">
    <property type="entry name" value="ABC TRANSPORTER TRANSMEMBRANE REGION"/>
    <property type="match status" value="1"/>
</dbReference>
<keyword evidence="4" id="KW-0067">ATP-binding</keyword>
<feature type="domain" description="ABC transporter" evidence="8">
    <location>
        <begin position="323"/>
        <end position="552"/>
    </location>
</feature>
<dbReference type="InterPro" id="IPR039421">
    <property type="entry name" value="Type_1_exporter"/>
</dbReference>
<keyword evidence="6 7" id="KW-0472">Membrane</keyword>
<keyword evidence="3" id="KW-0547">Nucleotide-binding</keyword>
<sequence length="552" mass="59305">MEPIGIVAGQLWRPLLLVAGFSFFINILILTLPLYMLQLFDRVIPTQHLDTLFFLTLIAAIAIVGYAILEAVRSCCLVRTGAWVAERLKPSILSACLRSRATGMDVGKRPLEEADMLKSVLASPAIIALIDLPWFPLFIAIIWMVHPTLGFAAALASIVMIAITLIAHFAIRQRSRDARHASTAGNRYASGAIQASSSIIAMAMWPDILKTWQQRSGAGNQEHASSDELNAIFSAAAKSVRVLIQIAILGLGTYLAVLGEITMGAIIAVSIMLARALAPIDAIVAGWKQLVHAREALNYLRQFLRYAATPECNIALPPPRGAISAQNATLALPGSHRALLNQISFSVAPGETLAVIGESGAGKSTLCKALLGYFPLTAGYIRIDGADVRDWRAKDLGPCVGYLPQRCEFLPGTIKENIARFRSTCDESVIEAAQLAGIHSMILELPQGYDTLVSADGAPLSGGQQQRIGLARALYQRPQVLVLDEPNANLDGSGAEALFRALQAAREWGATTIMVVHSQAMLKGVDKIIALRNGRVEAFGHTAAVMERLTPA</sequence>
<evidence type="ECO:0000256" key="3">
    <source>
        <dbReference type="ARBA" id="ARBA00022741"/>
    </source>
</evidence>
<comment type="subcellular location">
    <subcellularLocation>
        <location evidence="1">Cell membrane</location>
        <topology evidence="1">Multi-pass membrane protein</topology>
    </subcellularLocation>
</comment>
<dbReference type="AlphaFoldDB" id="A0A545TTH3"/>
<evidence type="ECO:0000256" key="1">
    <source>
        <dbReference type="ARBA" id="ARBA00004651"/>
    </source>
</evidence>
<feature type="transmembrane region" description="Helical" evidence="7">
    <location>
        <begin position="52"/>
        <end position="69"/>
    </location>
</feature>
<dbReference type="InterPro" id="IPR003439">
    <property type="entry name" value="ABC_transporter-like_ATP-bd"/>
</dbReference>
<feature type="transmembrane region" description="Helical" evidence="7">
    <location>
        <begin position="125"/>
        <end position="145"/>
    </location>
</feature>
<organism evidence="10 11">
    <name type="scientific">Denitrobaculum tricleocarpae</name>
    <dbReference type="NCBI Taxonomy" id="2591009"/>
    <lineage>
        <taxon>Bacteria</taxon>
        <taxon>Pseudomonadati</taxon>
        <taxon>Pseudomonadota</taxon>
        <taxon>Alphaproteobacteria</taxon>
        <taxon>Rhodospirillales</taxon>
        <taxon>Rhodospirillaceae</taxon>
        <taxon>Denitrobaculum</taxon>
    </lineage>
</organism>
<dbReference type="GO" id="GO:0140359">
    <property type="term" value="F:ABC-type transporter activity"/>
    <property type="evidence" value="ECO:0007669"/>
    <property type="project" value="InterPro"/>
</dbReference>